<dbReference type="InterPro" id="IPR000731">
    <property type="entry name" value="SSD"/>
</dbReference>
<keyword evidence="3" id="KW-1003">Cell membrane</keyword>
<organism evidence="10 11">
    <name type="scientific">Streptomonospora wellingtoniae</name>
    <dbReference type="NCBI Taxonomy" id="3075544"/>
    <lineage>
        <taxon>Bacteria</taxon>
        <taxon>Bacillati</taxon>
        <taxon>Actinomycetota</taxon>
        <taxon>Actinomycetes</taxon>
        <taxon>Streptosporangiales</taxon>
        <taxon>Nocardiopsidaceae</taxon>
        <taxon>Streptomonospora</taxon>
    </lineage>
</organism>
<dbReference type="SUPFAM" id="SSF82866">
    <property type="entry name" value="Multidrug efflux transporter AcrB transmembrane domain"/>
    <property type="match status" value="2"/>
</dbReference>
<evidence type="ECO:0000256" key="4">
    <source>
        <dbReference type="ARBA" id="ARBA00022692"/>
    </source>
</evidence>
<evidence type="ECO:0000256" key="8">
    <source>
        <dbReference type="SAM" id="Phobius"/>
    </source>
</evidence>
<feature type="transmembrane region" description="Helical" evidence="8">
    <location>
        <begin position="177"/>
        <end position="196"/>
    </location>
</feature>
<feature type="domain" description="SSD" evidence="9">
    <location>
        <begin position="206"/>
        <end position="331"/>
    </location>
</feature>
<keyword evidence="5 8" id="KW-1133">Transmembrane helix</keyword>
<name>A0ABU2KSX9_9ACTN</name>
<dbReference type="InterPro" id="IPR050545">
    <property type="entry name" value="Mycobact_MmpL"/>
</dbReference>
<protein>
    <submittedName>
        <fullName evidence="10">MMPL family transporter</fullName>
    </submittedName>
</protein>
<keyword evidence="6 8" id="KW-0472">Membrane</keyword>
<evidence type="ECO:0000256" key="1">
    <source>
        <dbReference type="ARBA" id="ARBA00004651"/>
    </source>
</evidence>
<comment type="caution">
    <text evidence="10">The sequence shown here is derived from an EMBL/GenBank/DDBJ whole genome shotgun (WGS) entry which is preliminary data.</text>
</comment>
<dbReference type="Proteomes" id="UP001183226">
    <property type="component" value="Unassembled WGS sequence"/>
</dbReference>
<feature type="transmembrane region" description="Helical" evidence="8">
    <location>
        <begin position="684"/>
        <end position="706"/>
    </location>
</feature>
<evidence type="ECO:0000313" key="11">
    <source>
        <dbReference type="Proteomes" id="UP001183226"/>
    </source>
</evidence>
<evidence type="ECO:0000256" key="5">
    <source>
        <dbReference type="ARBA" id="ARBA00022989"/>
    </source>
</evidence>
<dbReference type="Pfam" id="PF03176">
    <property type="entry name" value="MMPL"/>
    <property type="match status" value="2"/>
</dbReference>
<dbReference type="RefSeq" id="WP_311544879.1">
    <property type="nucleotide sequence ID" value="NZ_JAVREK010000008.1"/>
</dbReference>
<evidence type="ECO:0000256" key="6">
    <source>
        <dbReference type="ARBA" id="ARBA00023136"/>
    </source>
</evidence>
<gene>
    <name evidence="10" type="ORF">RM446_09750</name>
</gene>
<evidence type="ECO:0000256" key="2">
    <source>
        <dbReference type="ARBA" id="ARBA00010157"/>
    </source>
</evidence>
<feature type="transmembrane region" description="Helical" evidence="8">
    <location>
        <begin position="232"/>
        <end position="253"/>
    </location>
</feature>
<dbReference type="InterPro" id="IPR004869">
    <property type="entry name" value="MMPL_dom"/>
</dbReference>
<feature type="transmembrane region" description="Helical" evidence="8">
    <location>
        <begin position="546"/>
        <end position="568"/>
    </location>
</feature>
<evidence type="ECO:0000256" key="3">
    <source>
        <dbReference type="ARBA" id="ARBA00022475"/>
    </source>
</evidence>
<keyword evidence="4 8" id="KW-0812">Transmembrane</keyword>
<sequence length="771" mass="81095">MINALSRLVTRHPWAVLAGALLLVAVAAVVGSGAADRLRAGQGTVDPDSESARADELLEEHFPDSRPNLILLVHSDTGVDDREAAAVGLRTADRLAYEDAVGGVVSYWRTGADELKSRDGEYALIAAHIEGDEETAGAIGRRLAAEYTGNRGEGVEIRAGGSTAVLDEVERTIAEDLVTSEMIALPVTLAVLVLVFSSAIAALLPLAVGVVAIIGTNAVLWAIAGFTDVSVFAQNLTTALGLGLAVDYALLMVRRYRDEIDRGAGTAEAVVRTLHTAGRTVVFSALTIAVALASLLVFPLYFLRSFAYSGVAVVLLAAAAALVLLPALLAVLGHRVDALNVRRLLPSRARRSGAARPEGFGDAFWRRLTRTVTGRAPLFAVGSVALLVLVGLPFLRVEFGMADDRQLPPGAEARQVQQVLREGFDGNTAAAIDVVADGVRTGPDRAELEDYAAALSELDNVDEVRTPVGVLADGRLTRQRTPVDAVRESGGLARLQVVPTEGVEAVSPESQRLVRDVRAVDSPFPTWATGQAATVVDTQAAIGDRLGYALALIAVSTLVLVFLLTGSLIAPLQAVLLNSLSLTAMFGAVVWIFQDGRLSGLLGFTPTGFIDTSVPVLMFCVAFGLSMDYGVFLLSRMKEEFDRTGDHRAAIDLGVRRTGGIVTAAAVILAVVMFAIGFSRITNTMVLGFGVGLAVLVDATVVRCLLVPAVMAMTGRATWWAPARLRRLHERFGLREHGGPEPEGAGTDGGGTDRDPLRGPAEPVASSAGPP</sequence>
<feature type="transmembrane region" description="Helical" evidence="8">
    <location>
        <begin position="308"/>
        <end position="333"/>
    </location>
</feature>
<feature type="transmembrane region" description="Helical" evidence="8">
    <location>
        <begin position="655"/>
        <end position="678"/>
    </location>
</feature>
<feature type="transmembrane region" description="Helical" evidence="8">
    <location>
        <begin position="376"/>
        <end position="395"/>
    </location>
</feature>
<dbReference type="PROSITE" id="PS50156">
    <property type="entry name" value="SSD"/>
    <property type="match status" value="1"/>
</dbReference>
<comment type="subcellular location">
    <subcellularLocation>
        <location evidence="1">Cell membrane</location>
        <topology evidence="1">Multi-pass membrane protein</topology>
    </subcellularLocation>
</comment>
<dbReference type="PANTHER" id="PTHR33406">
    <property type="entry name" value="MEMBRANE PROTEIN MJ1562-RELATED"/>
    <property type="match status" value="1"/>
</dbReference>
<evidence type="ECO:0000259" key="9">
    <source>
        <dbReference type="PROSITE" id="PS50156"/>
    </source>
</evidence>
<dbReference type="EMBL" id="JAVREK010000008">
    <property type="protein sequence ID" value="MDT0302394.1"/>
    <property type="molecule type" value="Genomic_DNA"/>
</dbReference>
<dbReference type="PANTHER" id="PTHR33406:SF11">
    <property type="entry name" value="MEMBRANE PROTEIN SCO6666-RELATED"/>
    <property type="match status" value="1"/>
</dbReference>
<comment type="similarity">
    <text evidence="2">Belongs to the resistance-nodulation-cell division (RND) (TC 2.A.6) family. MmpL subfamily.</text>
</comment>
<accession>A0ABU2KSX9</accession>
<reference evidence="11" key="1">
    <citation type="submission" date="2023-07" db="EMBL/GenBank/DDBJ databases">
        <title>30 novel species of actinomycetes from the DSMZ collection.</title>
        <authorList>
            <person name="Nouioui I."/>
        </authorList>
    </citation>
    <scope>NUCLEOTIDE SEQUENCE [LARGE SCALE GENOMIC DNA]</scope>
    <source>
        <strain evidence="11">DSM 45055</strain>
    </source>
</reference>
<proteinExistence type="inferred from homology"/>
<dbReference type="Gene3D" id="1.20.1640.10">
    <property type="entry name" value="Multidrug efflux transporter AcrB transmembrane domain"/>
    <property type="match status" value="2"/>
</dbReference>
<feature type="transmembrane region" description="Helical" evidence="8">
    <location>
        <begin position="203"/>
        <end position="226"/>
    </location>
</feature>
<feature type="region of interest" description="Disordered" evidence="7">
    <location>
        <begin position="732"/>
        <end position="771"/>
    </location>
</feature>
<feature type="transmembrane region" description="Helical" evidence="8">
    <location>
        <begin position="614"/>
        <end position="634"/>
    </location>
</feature>
<keyword evidence="11" id="KW-1185">Reference proteome</keyword>
<feature type="transmembrane region" description="Helical" evidence="8">
    <location>
        <begin position="575"/>
        <end position="594"/>
    </location>
</feature>
<evidence type="ECO:0000256" key="7">
    <source>
        <dbReference type="SAM" id="MobiDB-lite"/>
    </source>
</evidence>
<feature type="transmembrane region" description="Helical" evidence="8">
    <location>
        <begin position="281"/>
        <end position="302"/>
    </location>
</feature>
<evidence type="ECO:0000313" key="10">
    <source>
        <dbReference type="EMBL" id="MDT0302394.1"/>
    </source>
</evidence>